<proteinExistence type="predicted"/>
<accession>A0A2Z6NNE6</accession>
<reference evidence="2" key="1">
    <citation type="journal article" date="2017" name="Front. Plant Sci.">
        <title>Climate Clever Clovers: New Paradigm to Reduce the Environmental Footprint of Ruminants by Breeding Low Methanogenic Forages Utilizing Haplotype Variation.</title>
        <authorList>
            <person name="Kaur P."/>
            <person name="Appels R."/>
            <person name="Bayer P.E."/>
            <person name="Keeble-Gagnere G."/>
            <person name="Wang J."/>
            <person name="Hirakawa H."/>
            <person name="Shirasawa K."/>
            <person name="Vercoe P."/>
            <person name="Stefanova K."/>
            <person name="Durmic Z."/>
            <person name="Nichols P."/>
            <person name="Revell C."/>
            <person name="Isobe S.N."/>
            <person name="Edwards D."/>
            <person name="Erskine W."/>
        </authorList>
    </citation>
    <scope>NUCLEOTIDE SEQUENCE [LARGE SCALE GENOMIC DNA]</scope>
    <source>
        <strain evidence="2">cv. Daliak</strain>
    </source>
</reference>
<sequence length="70" mass="7628">MQRSPPTPSPTTNTFEDVILAFGGGIEWALFRWSSLFHSRFLCSGAGDIVFMMTVNRDSALGLMSLVSGD</sequence>
<keyword evidence="2" id="KW-1185">Reference proteome</keyword>
<evidence type="ECO:0000313" key="2">
    <source>
        <dbReference type="Proteomes" id="UP000242715"/>
    </source>
</evidence>
<dbReference type="AlphaFoldDB" id="A0A2Z6NNE6"/>
<protein>
    <submittedName>
        <fullName evidence="1">Uncharacterized protein</fullName>
    </submittedName>
</protein>
<organism evidence="1 2">
    <name type="scientific">Trifolium subterraneum</name>
    <name type="common">Subterranean clover</name>
    <dbReference type="NCBI Taxonomy" id="3900"/>
    <lineage>
        <taxon>Eukaryota</taxon>
        <taxon>Viridiplantae</taxon>
        <taxon>Streptophyta</taxon>
        <taxon>Embryophyta</taxon>
        <taxon>Tracheophyta</taxon>
        <taxon>Spermatophyta</taxon>
        <taxon>Magnoliopsida</taxon>
        <taxon>eudicotyledons</taxon>
        <taxon>Gunneridae</taxon>
        <taxon>Pentapetalae</taxon>
        <taxon>rosids</taxon>
        <taxon>fabids</taxon>
        <taxon>Fabales</taxon>
        <taxon>Fabaceae</taxon>
        <taxon>Papilionoideae</taxon>
        <taxon>50 kb inversion clade</taxon>
        <taxon>NPAAA clade</taxon>
        <taxon>Hologalegina</taxon>
        <taxon>IRL clade</taxon>
        <taxon>Trifolieae</taxon>
        <taxon>Trifolium</taxon>
    </lineage>
</organism>
<name>A0A2Z6NNE6_TRISU</name>
<dbReference type="Proteomes" id="UP000242715">
    <property type="component" value="Unassembled WGS sequence"/>
</dbReference>
<dbReference type="EMBL" id="DF973670">
    <property type="protein sequence ID" value="GAU37405.1"/>
    <property type="molecule type" value="Genomic_DNA"/>
</dbReference>
<evidence type="ECO:0000313" key="1">
    <source>
        <dbReference type="EMBL" id="GAU37405.1"/>
    </source>
</evidence>
<gene>
    <name evidence="1" type="ORF">TSUD_361100</name>
</gene>